<feature type="region of interest" description="Disordered" evidence="1">
    <location>
        <begin position="130"/>
        <end position="159"/>
    </location>
</feature>
<feature type="compositionally biased region" description="Polar residues" evidence="1">
    <location>
        <begin position="138"/>
        <end position="148"/>
    </location>
</feature>
<dbReference type="InterPro" id="IPR012337">
    <property type="entry name" value="RNaseH-like_sf"/>
</dbReference>
<evidence type="ECO:0000313" key="3">
    <source>
        <dbReference type="EMBL" id="KAA8593646.1"/>
    </source>
</evidence>
<dbReference type="SUPFAM" id="SSF53098">
    <property type="entry name" value="Ribonuclease H-like"/>
    <property type="match status" value="1"/>
</dbReference>
<dbReference type="PROSITE" id="PS50994">
    <property type="entry name" value="INTEGRASE"/>
    <property type="match status" value="1"/>
</dbReference>
<accession>A0A5J5DJQ9</accession>
<gene>
    <name evidence="3" type="ORF">FQN60_009762</name>
</gene>
<dbReference type="GO" id="GO:0015074">
    <property type="term" value="P:DNA integration"/>
    <property type="evidence" value="ECO:0007669"/>
    <property type="project" value="InterPro"/>
</dbReference>
<evidence type="ECO:0000313" key="4">
    <source>
        <dbReference type="Proteomes" id="UP000327493"/>
    </source>
</evidence>
<dbReference type="Proteomes" id="UP000327493">
    <property type="component" value="Chromosome 4"/>
</dbReference>
<feature type="domain" description="Integrase catalytic" evidence="2">
    <location>
        <begin position="1"/>
        <end position="59"/>
    </location>
</feature>
<dbReference type="InterPro" id="IPR050951">
    <property type="entry name" value="Retrovirus_Pol_polyprotein"/>
</dbReference>
<sequence length="239" mass="26881">MDFFYKYGASKRILTDQGKEIVFKIYLDMCAKLGIARSLYAPYHPQTNGLVERLNGTIQGALKKVVRGHQSNWDDCIRPTITNEEVNALAGSEEVTLTSKLSDVYPKVEANILAAHQSVQKRKLVQPNPLKCPRVPQSPISTQSTTMHKSPVPRGTTSRNLLWKTPRGVVELDPVHNMQFVVSSGHQIPRPYPKVASIGYKWRHLGDMEKLCNVVIRRKNHRMCPQVAPQLYGGDLQLG</sequence>
<dbReference type="InterPro" id="IPR036397">
    <property type="entry name" value="RNaseH_sf"/>
</dbReference>
<reference evidence="3 4" key="1">
    <citation type="submission" date="2019-08" db="EMBL/GenBank/DDBJ databases">
        <title>A chromosome-level genome assembly, high-density linkage maps, and genome scans reveal the genomic architecture of hybrid incompatibilities underlying speciation via character displacement in darters (Percidae: Etheostominae).</title>
        <authorList>
            <person name="Moran R.L."/>
            <person name="Catchen J.M."/>
            <person name="Fuller R.C."/>
        </authorList>
    </citation>
    <scope>NUCLEOTIDE SEQUENCE [LARGE SCALE GENOMIC DNA]</scope>
    <source>
        <strain evidence="3">EspeVRDwgs_2016</strain>
        <tissue evidence="3">Muscle</tissue>
    </source>
</reference>
<dbReference type="EMBL" id="VOFY01000004">
    <property type="protein sequence ID" value="KAA8593646.1"/>
    <property type="molecule type" value="Genomic_DNA"/>
</dbReference>
<evidence type="ECO:0000259" key="2">
    <source>
        <dbReference type="PROSITE" id="PS50994"/>
    </source>
</evidence>
<keyword evidence="4" id="KW-1185">Reference proteome</keyword>
<name>A0A5J5DJQ9_9PERO</name>
<dbReference type="AlphaFoldDB" id="A0A5J5DJQ9"/>
<proteinExistence type="predicted"/>
<evidence type="ECO:0000256" key="1">
    <source>
        <dbReference type="SAM" id="MobiDB-lite"/>
    </source>
</evidence>
<protein>
    <recommendedName>
        <fullName evidence="2">Integrase catalytic domain-containing protein</fullName>
    </recommendedName>
</protein>
<comment type="caution">
    <text evidence="3">The sequence shown here is derived from an EMBL/GenBank/DDBJ whole genome shotgun (WGS) entry which is preliminary data.</text>
</comment>
<dbReference type="GO" id="GO:0003676">
    <property type="term" value="F:nucleic acid binding"/>
    <property type="evidence" value="ECO:0007669"/>
    <property type="project" value="InterPro"/>
</dbReference>
<dbReference type="PANTHER" id="PTHR37984:SF5">
    <property type="entry name" value="PROTEIN NYNRIN-LIKE"/>
    <property type="match status" value="1"/>
</dbReference>
<dbReference type="InterPro" id="IPR001584">
    <property type="entry name" value="Integrase_cat-core"/>
</dbReference>
<dbReference type="Gene3D" id="3.30.420.10">
    <property type="entry name" value="Ribonuclease H-like superfamily/Ribonuclease H"/>
    <property type="match status" value="1"/>
</dbReference>
<dbReference type="PANTHER" id="PTHR37984">
    <property type="entry name" value="PROTEIN CBG26694"/>
    <property type="match status" value="1"/>
</dbReference>
<organism evidence="3 4">
    <name type="scientific">Etheostoma spectabile</name>
    <name type="common">orangethroat darter</name>
    <dbReference type="NCBI Taxonomy" id="54343"/>
    <lineage>
        <taxon>Eukaryota</taxon>
        <taxon>Metazoa</taxon>
        <taxon>Chordata</taxon>
        <taxon>Craniata</taxon>
        <taxon>Vertebrata</taxon>
        <taxon>Euteleostomi</taxon>
        <taxon>Actinopterygii</taxon>
        <taxon>Neopterygii</taxon>
        <taxon>Teleostei</taxon>
        <taxon>Neoteleostei</taxon>
        <taxon>Acanthomorphata</taxon>
        <taxon>Eupercaria</taxon>
        <taxon>Perciformes</taxon>
        <taxon>Percoidei</taxon>
        <taxon>Percidae</taxon>
        <taxon>Etheostomatinae</taxon>
        <taxon>Etheostoma</taxon>
    </lineage>
</organism>